<feature type="transmembrane region" description="Helical" evidence="9">
    <location>
        <begin position="718"/>
        <end position="737"/>
    </location>
</feature>
<comment type="caution">
    <text evidence="10">The sequence shown here is derived from an EMBL/GenBank/DDBJ whole genome shotgun (WGS) entry which is preliminary data.</text>
</comment>
<evidence type="ECO:0000313" key="11">
    <source>
        <dbReference type="Proteomes" id="UP000075420"/>
    </source>
</evidence>
<feature type="transmembrane region" description="Helical" evidence="9">
    <location>
        <begin position="546"/>
        <end position="565"/>
    </location>
</feature>
<organism evidence="10 11">
    <name type="scientific">Sorangium cellulosum</name>
    <name type="common">Polyangium cellulosum</name>
    <dbReference type="NCBI Taxonomy" id="56"/>
    <lineage>
        <taxon>Bacteria</taxon>
        <taxon>Pseudomonadati</taxon>
        <taxon>Myxococcota</taxon>
        <taxon>Polyangia</taxon>
        <taxon>Polyangiales</taxon>
        <taxon>Polyangiaceae</taxon>
        <taxon>Sorangium</taxon>
    </lineage>
</organism>
<protein>
    <recommendedName>
        <fullName evidence="9">K(+)-insensitive pyrophosphate-energized proton pump</fullName>
        <ecNumber evidence="9">7.1.3.1</ecNumber>
    </recommendedName>
    <alternativeName>
        <fullName evidence="9">Membrane-bound proton-translocating pyrophosphatase</fullName>
    </alternativeName>
    <alternativeName>
        <fullName evidence="9">Pyrophosphate-energized inorganic pyrophosphatase</fullName>
        <shortName evidence="9">H(+)-PPase</shortName>
    </alternativeName>
</protein>
<feature type="transmembrane region" description="Helical" evidence="9">
    <location>
        <begin position="498"/>
        <end position="516"/>
    </location>
</feature>
<comment type="subunit">
    <text evidence="9">Homodimer.</text>
</comment>
<evidence type="ECO:0000256" key="3">
    <source>
        <dbReference type="ARBA" id="ARBA00022692"/>
    </source>
</evidence>
<comment type="function">
    <text evidence="9">Proton pump that utilizes the energy of pyrophosphate hydrolysis as the driving force for proton movement across the membrane. Generates a proton motive force.</text>
</comment>
<feature type="transmembrane region" description="Helical" evidence="9">
    <location>
        <begin position="428"/>
        <end position="452"/>
    </location>
</feature>
<keyword evidence="3 9" id="KW-0812">Transmembrane</keyword>
<comment type="subcellular location">
    <subcellularLocation>
        <location evidence="9">Cell membrane</location>
        <topology evidence="9">Multi-pass membrane protein</topology>
    </subcellularLocation>
    <subcellularLocation>
        <location evidence="1">Endomembrane system</location>
        <topology evidence="1">Multi-pass membrane protein</topology>
    </subcellularLocation>
</comment>
<evidence type="ECO:0000256" key="4">
    <source>
        <dbReference type="ARBA" id="ARBA00022842"/>
    </source>
</evidence>
<feature type="site" description="Determinant of potassium independence" evidence="9">
    <location>
        <position position="493"/>
    </location>
</feature>
<name>A0A150P7X2_SORCE</name>
<dbReference type="GO" id="GO:0005886">
    <property type="term" value="C:plasma membrane"/>
    <property type="evidence" value="ECO:0007669"/>
    <property type="project" value="UniProtKB-SubCell"/>
</dbReference>
<feature type="transmembrane region" description="Helical" evidence="9">
    <location>
        <begin position="56"/>
        <end position="75"/>
    </location>
</feature>
<dbReference type="GO" id="GO:0012505">
    <property type="term" value="C:endomembrane system"/>
    <property type="evidence" value="ECO:0007669"/>
    <property type="project" value="UniProtKB-SubCell"/>
</dbReference>
<keyword evidence="9" id="KW-0375">Hydrogen ion transport</keyword>
<keyword evidence="5 9" id="KW-1278">Translocase</keyword>
<feature type="transmembrane region" description="Helical" evidence="9">
    <location>
        <begin position="6"/>
        <end position="26"/>
    </location>
</feature>
<accession>A0A150P7X2</accession>
<evidence type="ECO:0000256" key="5">
    <source>
        <dbReference type="ARBA" id="ARBA00022967"/>
    </source>
</evidence>
<dbReference type="PIRSF" id="PIRSF001265">
    <property type="entry name" value="H+-PPase"/>
    <property type="match status" value="1"/>
</dbReference>
<feature type="transmembrane region" description="Helical" evidence="9">
    <location>
        <begin position="349"/>
        <end position="372"/>
    </location>
</feature>
<dbReference type="AlphaFoldDB" id="A0A150P7X2"/>
<keyword evidence="2 9" id="KW-0813">Transport</keyword>
<evidence type="ECO:0000313" key="10">
    <source>
        <dbReference type="EMBL" id="KYF51760.1"/>
    </source>
</evidence>
<dbReference type="HAMAP" id="MF_01129">
    <property type="entry name" value="PPase_energized_pump"/>
    <property type="match status" value="1"/>
</dbReference>
<comment type="similarity">
    <text evidence="9">Belongs to the H(+)-translocating pyrophosphatase (TC 3.A.10) family. K(+)-insensitive subfamily.</text>
</comment>
<feature type="transmembrane region" description="Helical" evidence="9">
    <location>
        <begin position="136"/>
        <end position="166"/>
    </location>
</feature>
<dbReference type="EMBL" id="JELY01002722">
    <property type="protein sequence ID" value="KYF51760.1"/>
    <property type="molecule type" value="Genomic_DNA"/>
</dbReference>
<gene>
    <name evidence="9" type="primary">hppA</name>
    <name evidence="10" type="ORF">BE08_32060</name>
</gene>
<evidence type="ECO:0000256" key="6">
    <source>
        <dbReference type="ARBA" id="ARBA00022989"/>
    </source>
</evidence>
<comment type="cofactor">
    <cofactor evidence="9">
        <name>Mg(2+)</name>
        <dbReference type="ChEBI" id="CHEBI:18420"/>
    </cofactor>
</comment>
<evidence type="ECO:0000256" key="7">
    <source>
        <dbReference type="ARBA" id="ARBA00023065"/>
    </source>
</evidence>
<evidence type="ECO:0000256" key="8">
    <source>
        <dbReference type="ARBA" id="ARBA00023136"/>
    </source>
</evidence>
<keyword evidence="9" id="KW-1003">Cell membrane</keyword>
<dbReference type="EC" id="7.1.3.1" evidence="9"/>
<evidence type="ECO:0000256" key="1">
    <source>
        <dbReference type="ARBA" id="ARBA00004127"/>
    </source>
</evidence>
<feature type="transmembrane region" description="Helical" evidence="9">
    <location>
        <begin position="393"/>
        <end position="422"/>
    </location>
</feature>
<dbReference type="PANTHER" id="PTHR31998">
    <property type="entry name" value="K(+)-INSENSITIVE PYROPHOSPHATE-ENERGIZED PROTON PUMP"/>
    <property type="match status" value="1"/>
</dbReference>
<sequence length="738" mass="75603">MTELALILSGGLIGLAFAAYLARWIVARPAVEPEMQRVAAVIQGVAEAYFRRQSSVIGAVSAMLGGAIFLAYGLLRSAGEKNPVPALELGVWLTLSFAVGAVSAVATGRVATWIAPRTSVRAASGARRSLDLALQIALRGGAVSGLFAASLSLLGLGGLFAAVLAFRGGFGAEPAEALALAPTIPWVIAGYPLGASFAALMAQLGGGTFAKAADLGADLAGAEVGLDEDDQQNPATIVDLAGDTVGDCAGRAAGVFASTVTENAGAMVVGAMLFRNNAGLPSALAVVLFPLVSRAFGLLATLFGVMVVKTDDREDAFNALVRGLYVTAILHAVGIAGAAKWLLGAHWVVFFACGVIGIVAGVCVLHVTQYYTEQRHRPVRELAEAARSGSAMAVLRGLAIGLESSVLPLLVVVGATFGSYLLGARSGLVGGGLFGTAVATMGMLGTAGYVLAIDAFGSIVDNAGGIVALTVARDRPDVRGRTLVLDAVGNTTKALTKAYTAGVAALASLLLVAGYLDESRRRALTSSAPSGGETVSMVVRLDRPEVYLGALVGILLVFWLAGRCIRNVVQAGRRVLDEVRRQARARPPGFVGDHEPCVEMVSRAALRHMIAPALVSAAVPVVVGLALRFARTEDNPLVAADSVAALVMAGTVAGVLGSLFLGNTGAIWDNARQYIATGAHGGRYLVDETGARADNPTYGAAVVGDTIGDPLKDVAGPAIHVLIKMLPAVIIVFLPFFI</sequence>
<feature type="transmembrane region" description="Helical" evidence="9">
    <location>
        <begin position="610"/>
        <end position="630"/>
    </location>
</feature>
<comment type="caution">
    <text evidence="9">Lacks conserved residue(s) required for the propagation of feature annotation.</text>
</comment>
<dbReference type="InterPro" id="IPR004131">
    <property type="entry name" value="PPase-energised_H-pump"/>
</dbReference>
<evidence type="ECO:0000256" key="9">
    <source>
        <dbReference type="HAMAP-Rule" id="MF_01129"/>
    </source>
</evidence>
<feature type="transmembrane region" description="Helical" evidence="9">
    <location>
        <begin position="95"/>
        <end position="115"/>
    </location>
</feature>
<dbReference type="GO" id="GO:0009678">
    <property type="term" value="F:diphosphate hydrolysis-driven proton transmembrane transporter activity"/>
    <property type="evidence" value="ECO:0007669"/>
    <property type="project" value="UniProtKB-UniRule"/>
</dbReference>
<dbReference type="GO" id="GO:0000287">
    <property type="term" value="F:magnesium ion binding"/>
    <property type="evidence" value="ECO:0007669"/>
    <property type="project" value="UniProtKB-UniRule"/>
</dbReference>
<keyword evidence="4 9" id="KW-0460">Magnesium</keyword>
<keyword evidence="8 9" id="KW-0472">Membrane</keyword>
<evidence type="ECO:0000256" key="2">
    <source>
        <dbReference type="ARBA" id="ARBA00022448"/>
    </source>
</evidence>
<dbReference type="GO" id="GO:0004427">
    <property type="term" value="F:inorganic diphosphate phosphatase activity"/>
    <property type="evidence" value="ECO:0007669"/>
    <property type="project" value="UniProtKB-UniRule"/>
</dbReference>
<dbReference type="NCBIfam" id="NF001953">
    <property type="entry name" value="PRK00733.2-1"/>
    <property type="match status" value="1"/>
</dbReference>
<comment type="catalytic activity">
    <reaction evidence="9">
        <text>diphosphate + H2O + H(+)(in) = 2 phosphate + 2 H(+)(out)</text>
        <dbReference type="Rhea" id="RHEA:13973"/>
        <dbReference type="ChEBI" id="CHEBI:15377"/>
        <dbReference type="ChEBI" id="CHEBI:15378"/>
        <dbReference type="ChEBI" id="CHEBI:33019"/>
        <dbReference type="ChEBI" id="CHEBI:43474"/>
        <dbReference type="EC" id="7.1.3.1"/>
    </reaction>
</comment>
<feature type="transmembrane region" description="Helical" evidence="9">
    <location>
        <begin position="642"/>
        <end position="662"/>
    </location>
</feature>
<dbReference type="Proteomes" id="UP000075420">
    <property type="component" value="Unassembled WGS sequence"/>
</dbReference>
<proteinExistence type="inferred from homology"/>
<reference evidence="10 11" key="1">
    <citation type="submission" date="2014-02" db="EMBL/GenBank/DDBJ databases">
        <title>The small core and large imbalanced accessory genome model reveals a collaborative survival strategy of Sorangium cellulosum strains in nature.</title>
        <authorList>
            <person name="Han K."/>
            <person name="Peng R."/>
            <person name="Blom J."/>
            <person name="Li Y.-Z."/>
        </authorList>
    </citation>
    <scope>NUCLEOTIDE SEQUENCE [LARGE SCALE GENOMIC DNA]</scope>
    <source>
        <strain evidence="10 11">So0157-25</strain>
    </source>
</reference>
<keyword evidence="7 9" id="KW-0406">Ion transport</keyword>
<feature type="transmembrane region" description="Helical" evidence="9">
    <location>
        <begin position="320"/>
        <end position="343"/>
    </location>
</feature>
<dbReference type="Pfam" id="PF03030">
    <property type="entry name" value="H_PPase"/>
    <property type="match status" value="1"/>
</dbReference>
<keyword evidence="6 9" id="KW-1133">Transmembrane helix</keyword>
<feature type="transmembrane region" description="Helical" evidence="9">
    <location>
        <begin position="283"/>
        <end position="308"/>
    </location>
</feature>